<keyword evidence="1" id="KW-1133">Transmembrane helix</keyword>
<reference evidence="2 3" key="1">
    <citation type="submission" date="2019-09" db="EMBL/GenBank/DDBJ databases">
        <title>YIM 132548 draft genome.</title>
        <authorList>
            <person name="Jiang L."/>
        </authorList>
    </citation>
    <scope>NUCLEOTIDE SEQUENCE [LARGE SCALE GENOMIC DNA]</scope>
    <source>
        <strain evidence="2 3">YIM 132548</strain>
    </source>
</reference>
<evidence type="ECO:0000313" key="3">
    <source>
        <dbReference type="Proteomes" id="UP000441523"/>
    </source>
</evidence>
<proteinExistence type="predicted"/>
<sequence length="101" mass="11571">MSHQDPRISAMFRRDCAAAIFAVVVVWLIYAFTFWTMRHVFDAANLTIPMALLGVSVLFLNTAAIVAMIRHYGEDRAAIYGIDIYYLDQLRRMRQDKGAVK</sequence>
<dbReference type="AlphaFoldDB" id="A0A6N6MN71"/>
<gene>
    <name evidence="2" type="ORF">F6X51_21475</name>
</gene>
<comment type="caution">
    <text evidence="2">The sequence shown here is derived from an EMBL/GenBank/DDBJ whole genome shotgun (WGS) entry which is preliminary data.</text>
</comment>
<dbReference type="EMBL" id="VZZJ01000024">
    <property type="protein sequence ID" value="KAB1070745.1"/>
    <property type="molecule type" value="Genomic_DNA"/>
</dbReference>
<feature type="transmembrane region" description="Helical" evidence="1">
    <location>
        <begin position="48"/>
        <end position="69"/>
    </location>
</feature>
<organism evidence="2 3">
    <name type="scientific">Methylobacterium planeticum</name>
    <dbReference type="NCBI Taxonomy" id="2615211"/>
    <lineage>
        <taxon>Bacteria</taxon>
        <taxon>Pseudomonadati</taxon>
        <taxon>Pseudomonadota</taxon>
        <taxon>Alphaproteobacteria</taxon>
        <taxon>Hyphomicrobiales</taxon>
        <taxon>Methylobacteriaceae</taxon>
        <taxon>Methylobacterium</taxon>
    </lineage>
</organism>
<keyword evidence="1" id="KW-0812">Transmembrane</keyword>
<protein>
    <submittedName>
        <fullName evidence="2">Uncharacterized protein</fullName>
    </submittedName>
</protein>
<evidence type="ECO:0000256" key="1">
    <source>
        <dbReference type="SAM" id="Phobius"/>
    </source>
</evidence>
<dbReference type="Proteomes" id="UP000441523">
    <property type="component" value="Unassembled WGS sequence"/>
</dbReference>
<accession>A0A6N6MN71</accession>
<evidence type="ECO:0000313" key="2">
    <source>
        <dbReference type="EMBL" id="KAB1070745.1"/>
    </source>
</evidence>
<name>A0A6N6MN71_9HYPH</name>
<feature type="transmembrane region" description="Helical" evidence="1">
    <location>
        <begin position="16"/>
        <end position="36"/>
    </location>
</feature>
<keyword evidence="3" id="KW-1185">Reference proteome</keyword>
<dbReference type="RefSeq" id="WP_150965723.1">
    <property type="nucleotide sequence ID" value="NZ_VZZJ01000024.1"/>
</dbReference>
<keyword evidence="1" id="KW-0472">Membrane</keyword>